<reference evidence="2" key="2">
    <citation type="submission" date="2023-05" db="EMBL/GenBank/DDBJ databases">
        <authorList>
            <consortium name="Lawrence Berkeley National Laboratory"/>
            <person name="Steindorff A."/>
            <person name="Hensen N."/>
            <person name="Bonometti L."/>
            <person name="Westerberg I."/>
            <person name="Brannstrom I.O."/>
            <person name="Guillou S."/>
            <person name="Cros-Aarteil S."/>
            <person name="Calhoun S."/>
            <person name="Haridas S."/>
            <person name="Kuo A."/>
            <person name="Mondo S."/>
            <person name="Pangilinan J."/>
            <person name="Riley R."/>
            <person name="Labutti K."/>
            <person name="Andreopoulos B."/>
            <person name="Lipzen A."/>
            <person name="Chen C."/>
            <person name="Yanf M."/>
            <person name="Daum C."/>
            <person name="Ng V."/>
            <person name="Clum A."/>
            <person name="Ohm R."/>
            <person name="Martin F."/>
            <person name="Silar P."/>
            <person name="Natvig D."/>
            <person name="Lalanne C."/>
            <person name="Gautier V."/>
            <person name="Ament-Velasquez S.L."/>
            <person name="Kruys A."/>
            <person name="Hutchinson M.I."/>
            <person name="Powell A.J."/>
            <person name="Barry K."/>
            <person name="Miller A.N."/>
            <person name="Grigoriev I.V."/>
            <person name="Debuchy R."/>
            <person name="Gladieux P."/>
            <person name="Thoren M.H."/>
            <person name="Johannesson H."/>
        </authorList>
    </citation>
    <scope>NUCLEOTIDE SEQUENCE</scope>
    <source>
        <strain evidence="2">CBS 359.72</strain>
    </source>
</reference>
<reference evidence="2" key="1">
    <citation type="journal article" date="2023" name="Mol. Phylogenet. Evol.">
        <title>Genome-scale phylogeny and comparative genomics of the fungal order Sordariales.</title>
        <authorList>
            <person name="Hensen N."/>
            <person name="Bonometti L."/>
            <person name="Westerberg I."/>
            <person name="Brannstrom I.O."/>
            <person name="Guillou S."/>
            <person name="Cros-Aarteil S."/>
            <person name="Calhoun S."/>
            <person name="Haridas S."/>
            <person name="Kuo A."/>
            <person name="Mondo S."/>
            <person name="Pangilinan J."/>
            <person name="Riley R."/>
            <person name="LaButti K."/>
            <person name="Andreopoulos B."/>
            <person name="Lipzen A."/>
            <person name="Chen C."/>
            <person name="Yan M."/>
            <person name="Daum C."/>
            <person name="Ng V."/>
            <person name="Clum A."/>
            <person name="Steindorff A."/>
            <person name="Ohm R.A."/>
            <person name="Martin F."/>
            <person name="Silar P."/>
            <person name="Natvig D.O."/>
            <person name="Lalanne C."/>
            <person name="Gautier V."/>
            <person name="Ament-Velasquez S.L."/>
            <person name="Kruys A."/>
            <person name="Hutchinson M.I."/>
            <person name="Powell A.J."/>
            <person name="Barry K."/>
            <person name="Miller A.N."/>
            <person name="Grigoriev I.V."/>
            <person name="Debuchy R."/>
            <person name="Gladieux P."/>
            <person name="Hiltunen Thoren M."/>
            <person name="Johannesson H."/>
        </authorList>
    </citation>
    <scope>NUCLEOTIDE SEQUENCE</scope>
    <source>
        <strain evidence="2">CBS 359.72</strain>
    </source>
</reference>
<sequence length="504" mass="56924">MVYCGKASLGCQSCRTRRIKVSLHFRIYPLLHLLLTRLSATRFNHNVLNAHGTSPEKCLPKEVYASPVDKAIQFYLEHYVVGLPDEPREIHELKGVKWVHSRQTRDIMAAVGMASMSNLSGDKEMNTLAKYHYGLALQSMASSVRDLGSLDIDLVLRVVVMMAMYEVIRSRPNEPSSPARTHVMGGAAILSTSLGLLPSDGPRGLLQLCFSMLASTQGSLQYSSLEPNALIPTHVQTLYEEALPKPLFDWISIIGRTVSEPDRPSVELLKIIARFVKLSVHVRSQPLIDRHPETASIVHEALEIDQDLRSWEGRQDGVWAVAEEHISHFFPPEAVLDGCYHVYDNTYIARIWNHYRWAHIQVNQLLLESVERFPRSSTPLVSAAQQRRSLDCIRRLARDILVSVPTHYRHPTLQPIHWDCFDKTKRGAMLGIAGIPTLLFEIKVAGGAPGVPDRYRAWALDMLDTAYRDTGMFQAKRLAGFLRKMIEREPSRWSLSPPNVVEEC</sequence>
<keyword evidence="1" id="KW-0539">Nucleus</keyword>
<protein>
    <submittedName>
        <fullName evidence="2">Uncharacterized protein</fullName>
    </submittedName>
</protein>
<dbReference type="InterPro" id="IPR021858">
    <property type="entry name" value="Fun_TF"/>
</dbReference>
<evidence type="ECO:0000313" key="3">
    <source>
        <dbReference type="Proteomes" id="UP001303647"/>
    </source>
</evidence>
<organism evidence="2 3">
    <name type="scientific">Corynascus novoguineensis</name>
    <dbReference type="NCBI Taxonomy" id="1126955"/>
    <lineage>
        <taxon>Eukaryota</taxon>
        <taxon>Fungi</taxon>
        <taxon>Dikarya</taxon>
        <taxon>Ascomycota</taxon>
        <taxon>Pezizomycotina</taxon>
        <taxon>Sordariomycetes</taxon>
        <taxon>Sordariomycetidae</taxon>
        <taxon>Sordariales</taxon>
        <taxon>Chaetomiaceae</taxon>
        <taxon>Corynascus</taxon>
    </lineage>
</organism>
<dbReference type="Pfam" id="PF11951">
    <property type="entry name" value="Fungal_trans_2"/>
    <property type="match status" value="1"/>
</dbReference>
<dbReference type="EMBL" id="MU857602">
    <property type="protein sequence ID" value="KAK4252077.1"/>
    <property type="molecule type" value="Genomic_DNA"/>
</dbReference>
<dbReference type="PANTHER" id="PTHR38791">
    <property type="entry name" value="ZN(II)2CYS6 TRANSCRIPTION FACTOR (EUROFUNG)-RELATED-RELATED"/>
    <property type="match status" value="1"/>
</dbReference>
<dbReference type="Proteomes" id="UP001303647">
    <property type="component" value="Unassembled WGS sequence"/>
</dbReference>
<comment type="caution">
    <text evidence="2">The sequence shown here is derived from an EMBL/GenBank/DDBJ whole genome shotgun (WGS) entry which is preliminary data.</text>
</comment>
<dbReference type="AlphaFoldDB" id="A0AAN7HP98"/>
<dbReference type="CDD" id="cd12148">
    <property type="entry name" value="fungal_TF_MHR"/>
    <property type="match status" value="1"/>
</dbReference>
<dbReference type="PANTHER" id="PTHR38791:SF5">
    <property type="entry name" value="TRANSCRIPTION FACTOR DBAG-RELATED"/>
    <property type="match status" value="1"/>
</dbReference>
<accession>A0AAN7HP98</accession>
<evidence type="ECO:0000313" key="2">
    <source>
        <dbReference type="EMBL" id="KAK4252077.1"/>
    </source>
</evidence>
<dbReference type="InterPro" id="IPR053175">
    <property type="entry name" value="DHMBA_Reg_Transcription_Factor"/>
</dbReference>
<keyword evidence="3" id="KW-1185">Reference proteome</keyword>
<proteinExistence type="predicted"/>
<name>A0AAN7HP98_9PEZI</name>
<gene>
    <name evidence="2" type="ORF">C7999DRAFT_10336</name>
</gene>
<evidence type="ECO:0000256" key="1">
    <source>
        <dbReference type="ARBA" id="ARBA00023242"/>
    </source>
</evidence>